<gene>
    <name evidence="1" type="ORF">S12H4_44980</name>
</gene>
<protein>
    <submittedName>
        <fullName evidence="1">Uncharacterized protein</fullName>
    </submittedName>
</protein>
<name>X1TJW8_9ZZZZ</name>
<accession>X1TJW8</accession>
<sequence length="57" mass="6770">MPPPPSLDELLQFYEKSWLGEGYESAEEEARYQAYGREILTRFWQIHTANFKMPFAV</sequence>
<proteinExistence type="predicted"/>
<comment type="caution">
    <text evidence="1">The sequence shown here is derived from an EMBL/GenBank/DDBJ whole genome shotgun (WGS) entry which is preliminary data.</text>
</comment>
<dbReference type="AlphaFoldDB" id="X1TJW8"/>
<feature type="non-terminal residue" evidence="1">
    <location>
        <position position="57"/>
    </location>
</feature>
<dbReference type="EMBL" id="BARW01027763">
    <property type="protein sequence ID" value="GAJ05544.1"/>
    <property type="molecule type" value="Genomic_DNA"/>
</dbReference>
<organism evidence="1">
    <name type="scientific">marine sediment metagenome</name>
    <dbReference type="NCBI Taxonomy" id="412755"/>
    <lineage>
        <taxon>unclassified sequences</taxon>
        <taxon>metagenomes</taxon>
        <taxon>ecological metagenomes</taxon>
    </lineage>
</organism>
<reference evidence="1" key="1">
    <citation type="journal article" date="2014" name="Front. Microbiol.">
        <title>High frequency of phylogenetically diverse reductive dehalogenase-homologous genes in deep subseafloor sedimentary metagenomes.</title>
        <authorList>
            <person name="Kawai M."/>
            <person name="Futagami T."/>
            <person name="Toyoda A."/>
            <person name="Takaki Y."/>
            <person name="Nishi S."/>
            <person name="Hori S."/>
            <person name="Arai W."/>
            <person name="Tsubouchi T."/>
            <person name="Morono Y."/>
            <person name="Uchiyama I."/>
            <person name="Ito T."/>
            <person name="Fujiyama A."/>
            <person name="Inagaki F."/>
            <person name="Takami H."/>
        </authorList>
    </citation>
    <scope>NUCLEOTIDE SEQUENCE</scope>
    <source>
        <strain evidence="1">Expedition CK06-06</strain>
    </source>
</reference>
<evidence type="ECO:0000313" key="1">
    <source>
        <dbReference type="EMBL" id="GAJ05544.1"/>
    </source>
</evidence>